<dbReference type="KEGG" id="sesp:BN6_23460"/>
<dbReference type="AlphaFoldDB" id="K0JY84"/>
<keyword evidence="2" id="KW-1185">Reference proteome</keyword>
<dbReference type="EMBL" id="HE804045">
    <property type="protein sequence ID" value="CCH29664.1"/>
    <property type="molecule type" value="Genomic_DNA"/>
</dbReference>
<reference evidence="1 2" key="1">
    <citation type="journal article" date="2012" name="BMC Genomics">
        <title>Complete genome sequence of Saccharothrix espanaensis DSM 44229T and comparison to the other completely sequenced Pseudonocardiaceae.</title>
        <authorList>
            <person name="Strobel T."/>
            <person name="Al-Dilaimi A."/>
            <person name="Blom J."/>
            <person name="Gessner A."/>
            <person name="Kalinowski J."/>
            <person name="Luzhetska M."/>
            <person name="Puhler A."/>
            <person name="Szczepanowski R."/>
            <person name="Bechthold A."/>
            <person name="Ruckert C."/>
        </authorList>
    </citation>
    <scope>NUCLEOTIDE SEQUENCE [LARGE SCALE GENOMIC DNA]</scope>
    <source>
        <strain evidence="2">ATCC 51144 / DSM 44229 / JCM 9112 / NBRC 15066 / NRRL 15764</strain>
    </source>
</reference>
<evidence type="ECO:0008006" key="3">
    <source>
        <dbReference type="Google" id="ProtNLM"/>
    </source>
</evidence>
<protein>
    <recommendedName>
        <fullName evidence="3">FXSXX-COOH protein</fullName>
    </recommendedName>
</protein>
<dbReference type="STRING" id="1179773.BN6_23460"/>
<evidence type="ECO:0000313" key="2">
    <source>
        <dbReference type="Proteomes" id="UP000006281"/>
    </source>
</evidence>
<organism evidence="1 2">
    <name type="scientific">Saccharothrix espanaensis (strain ATCC 51144 / DSM 44229 / JCM 9112 / NBRC 15066 / NRRL 15764)</name>
    <dbReference type="NCBI Taxonomy" id="1179773"/>
    <lineage>
        <taxon>Bacteria</taxon>
        <taxon>Bacillati</taxon>
        <taxon>Actinomycetota</taxon>
        <taxon>Actinomycetes</taxon>
        <taxon>Pseudonocardiales</taxon>
        <taxon>Pseudonocardiaceae</taxon>
        <taxon>Saccharothrix</taxon>
    </lineage>
</organism>
<dbReference type="PATRIC" id="fig|1179773.3.peg.2345"/>
<gene>
    <name evidence="1" type="ordered locus">BN6_23460</name>
</gene>
<sequence length="62" mass="6618">MANPGGRHVDESAIRIDSGLIDLTNVPLDVLHAFDERTLAGPVDRFLGQVDHPSNSVGSHNS</sequence>
<dbReference type="Proteomes" id="UP000006281">
    <property type="component" value="Chromosome"/>
</dbReference>
<dbReference type="HOGENOM" id="CLU_2901534_0_0_11"/>
<evidence type="ECO:0000313" key="1">
    <source>
        <dbReference type="EMBL" id="CCH29664.1"/>
    </source>
</evidence>
<name>K0JY84_SACES</name>
<accession>K0JY84</accession>
<proteinExistence type="predicted"/>